<dbReference type="STRING" id="61395.A0A1Y1VR73"/>
<dbReference type="RefSeq" id="XP_040739071.1">
    <property type="nucleotide sequence ID" value="XM_040884903.1"/>
</dbReference>
<sequence length="133" mass="15537">MNKSGESVKQAARHYEFSLMGPKGPKRPLSAYMFYALANRDRLRKENPNARFGEIGRLLGSEWCGLTDDEKRPYIKHYEEDKVRFEREKAKHIIEMAEYEAEKAKNSYISESETFENEEDRNSSLHQVDSPSD</sequence>
<organism evidence="5 6">
    <name type="scientific">Linderina pennispora</name>
    <dbReference type="NCBI Taxonomy" id="61395"/>
    <lineage>
        <taxon>Eukaryota</taxon>
        <taxon>Fungi</taxon>
        <taxon>Fungi incertae sedis</taxon>
        <taxon>Zoopagomycota</taxon>
        <taxon>Kickxellomycotina</taxon>
        <taxon>Kickxellomycetes</taxon>
        <taxon>Kickxellales</taxon>
        <taxon>Kickxellaceae</taxon>
        <taxon>Linderina</taxon>
    </lineage>
</organism>
<dbReference type="PANTHER" id="PTHR48112:SF22">
    <property type="entry name" value="MITOCHONDRIAL TRANSCRIPTION FACTOR A, ISOFORM B"/>
    <property type="match status" value="1"/>
</dbReference>
<keyword evidence="1 2" id="KW-0238">DNA-binding</keyword>
<dbReference type="InterPro" id="IPR036910">
    <property type="entry name" value="HMG_box_dom_sf"/>
</dbReference>
<dbReference type="Proteomes" id="UP000193922">
    <property type="component" value="Unassembled WGS sequence"/>
</dbReference>
<keyword evidence="6" id="KW-1185">Reference proteome</keyword>
<dbReference type="PROSITE" id="PS50118">
    <property type="entry name" value="HMG_BOX_2"/>
    <property type="match status" value="1"/>
</dbReference>
<dbReference type="InterPro" id="IPR009071">
    <property type="entry name" value="HMG_box_dom"/>
</dbReference>
<evidence type="ECO:0000313" key="6">
    <source>
        <dbReference type="Proteomes" id="UP000193922"/>
    </source>
</evidence>
<dbReference type="AlphaFoldDB" id="A0A1Y1VR73"/>
<feature type="region of interest" description="Disordered" evidence="3">
    <location>
        <begin position="105"/>
        <end position="133"/>
    </location>
</feature>
<evidence type="ECO:0000256" key="3">
    <source>
        <dbReference type="SAM" id="MobiDB-lite"/>
    </source>
</evidence>
<evidence type="ECO:0000256" key="1">
    <source>
        <dbReference type="ARBA" id="ARBA00023125"/>
    </source>
</evidence>
<evidence type="ECO:0000256" key="2">
    <source>
        <dbReference type="PROSITE-ProRule" id="PRU00267"/>
    </source>
</evidence>
<dbReference type="EMBL" id="MCFD01000153">
    <property type="protein sequence ID" value="ORX63801.1"/>
    <property type="molecule type" value="Genomic_DNA"/>
</dbReference>
<evidence type="ECO:0000259" key="4">
    <source>
        <dbReference type="PROSITE" id="PS50118"/>
    </source>
</evidence>
<feature type="DNA-binding region" description="HMG box" evidence="2">
    <location>
        <begin position="25"/>
        <end position="93"/>
    </location>
</feature>
<dbReference type="OrthoDB" id="1919336at2759"/>
<protein>
    <recommendedName>
        <fullName evidence="4">HMG box domain-containing protein</fullName>
    </recommendedName>
</protein>
<keyword evidence="2" id="KW-0539">Nucleus</keyword>
<dbReference type="InterPro" id="IPR050342">
    <property type="entry name" value="HMGB"/>
</dbReference>
<accession>A0A1Y1VR73</accession>
<dbReference type="Gene3D" id="1.10.30.10">
    <property type="entry name" value="High mobility group box domain"/>
    <property type="match status" value="1"/>
</dbReference>
<reference evidence="5 6" key="1">
    <citation type="submission" date="2016-07" db="EMBL/GenBank/DDBJ databases">
        <title>Pervasive Adenine N6-methylation of Active Genes in Fungi.</title>
        <authorList>
            <consortium name="DOE Joint Genome Institute"/>
            <person name="Mondo S.J."/>
            <person name="Dannebaum R.O."/>
            <person name="Kuo R.C."/>
            <person name="Labutti K."/>
            <person name="Haridas S."/>
            <person name="Kuo A."/>
            <person name="Salamov A."/>
            <person name="Ahrendt S.R."/>
            <person name="Lipzen A."/>
            <person name="Sullivan W."/>
            <person name="Andreopoulos W.B."/>
            <person name="Clum A."/>
            <person name="Lindquist E."/>
            <person name="Daum C."/>
            <person name="Ramamoorthy G.K."/>
            <person name="Gryganskyi A."/>
            <person name="Culley D."/>
            <person name="Magnuson J.K."/>
            <person name="James T.Y."/>
            <person name="O'Malley M.A."/>
            <person name="Stajich J.E."/>
            <person name="Spatafora J.W."/>
            <person name="Visel A."/>
            <person name="Grigoriev I.V."/>
        </authorList>
    </citation>
    <scope>NUCLEOTIDE SEQUENCE [LARGE SCALE GENOMIC DNA]</scope>
    <source>
        <strain evidence="5 6">ATCC 12442</strain>
    </source>
</reference>
<dbReference type="GO" id="GO:0005634">
    <property type="term" value="C:nucleus"/>
    <property type="evidence" value="ECO:0007669"/>
    <property type="project" value="UniProtKB-UniRule"/>
</dbReference>
<dbReference type="SUPFAM" id="SSF47095">
    <property type="entry name" value="HMG-box"/>
    <property type="match status" value="1"/>
</dbReference>
<name>A0A1Y1VR73_9FUNG</name>
<gene>
    <name evidence="5" type="ORF">DL89DRAFT_230480</name>
</gene>
<dbReference type="PANTHER" id="PTHR48112">
    <property type="entry name" value="HIGH MOBILITY GROUP PROTEIN DSP1"/>
    <property type="match status" value="1"/>
</dbReference>
<proteinExistence type="predicted"/>
<evidence type="ECO:0000313" key="5">
    <source>
        <dbReference type="EMBL" id="ORX63801.1"/>
    </source>
</evidence>
<dbReference type="GeneID" id="63801551"/>
<dbReference type="SMART" id="SM00398">
    <property type="entry name" value="HMG"/>
    <property type="match status" value="1"/>
</dbReference>
<dbReference type="GO" id="GO:0003677">
    <property type="term" value="F:DNA binding"/>
    <property type="evidence" value="ECO:0007669"/>
    <property type="project" value="UniProtKB-UniRule"/>
</dbReference>
<comment type="caution">
    <text evidence="5">The sequence shown here is derived from an EMBL/GenBank/DDBJ whole genome shotgun (WGS) entry which is preliminary data.</text>
</comment>
<feature type="domain" description="HMG box" evidence="4">
    <location>
        <begin position="25"/>
        <end position="93"/>
    </location>
</feature>
<feature type="compositionally biased region" description="Polar residues" evidence="3">
    <location>
        <begin position="124"/>
        <end position="133"/>
    </location>
</feature>
<dbReference type="Pfam" id="PF00505">
    <property type="entry name" value="HMG_box"/>
    <property type="match status" value="1"/>
</dbReference>